<evidence type="ECO:0000313" key="5">
    <source>
        <dbReference type="Proteomes" id="UP000325292"/>
    </source>
</evidence>
<name>A0ABN5H6R5_9FIRM</name>
<dbReference type="EMBL" id="CP019454">
    <property type="protein sequence ID" value="AUW94983.1"/>
    <property type="molecule type" value="Genomic_DNA"/>
</dbReference>
<dbReference type="InterPro" id="IPR051472">
    <property type="entry name" value="T3SS_Stator/FliH"/>
</dbReference>
<accession>A0ABN5H6R5</accession>
<feature type="coiled-coil region" evidence="3">
    <location>
        <begin position="42"/>
        <end position="73"/>
    </location>
</feature>
<evidence type="ECO:0008006" key="6">
    <source>
        <dbReference type="Google" id="ProtNLM"/>
    </source>
</evidence>
<gene>
    <name evidence="4" type="ORF">BXT84_14330</name>
</gene>
<evidence type="ECO:0000313" key="4">
    <source>
        <dbReference type="EMBL" id="AUW94983.1"/>
    </source>
</evidence>
<sequence>MTLSSKVIKAGHIRHGDEPVQLGSAVDVKWVSSMDGTMHEAMNAAEEIIERAKAEAQAILDEAREERQQIHQAAHAEGYQAGHAEGVVAGKQAAHKEWLKIQEAVQGVLERTQRLQHYADRLEPEVVLAQAAALSAKFFSQQARENPQALKEYLTALLGTVGDDEVVLFVSPSFKATVESLAKEWAGPWQHVRVAVDRELDALECRVQGEPGGQSFLAGPITTLTAVLDEVLYGDYHED</sequence>
<keyword evidence="1" id="KW-0813">Transport</keyword>
<dbReference type="PANTHER" id="PTHR34982">
    <property type="entry name" value="YOP PROTEINS TRANSLOCATION PROTEIN L"/>
    <property type="match status" value="1"/>
</dbReference>
<evidence type="ECO:0000256" key="3">
    <source>
        <dbReference type="SAM" id="Coils"/>
    </source>
</evidence>
<evidence type="ECO:0000256" key="1">
    <source>
        <dbReference type="ARBA" id="ARBA00022448"/>
    </source>
</evidence>
<reference evidence="4 5" key="1">
    <citation type="journal article" date="2019" name="Sci. Rep.">
        <title>Sulfobacillus thermotolerans: new insights into resistance and metabolic capacities of acidophilic chemolithotrophs.</title>
        <authorList>
            <person name="Panyushkina A.E."/>
            <person name="Babenko V.V."/>
            <person name="Nikitina A.S."/>
            <person name="Selezneva O.V."/>
            <person name="Tsaplina I.A."/>
            <person name="Letarova M.A."/>
            <person name="Kostryukova E.S."/>
            <person name="Letarov A.V."/>
        </authorList>
    </citation>
    <scope>NUCLEOTIDE SEQUENCE [LARGE SCALE GENOMIC DNA]</scope>
    <source>
        <strain evidence="4 5">Kr1</strain>
    </source>
</reference>
<dbReference type="PANTHER" id="PTHR34982:SF1">
    <property type="entry name" value="FLAGELLAR ASSEMBLY PROTEIN FLIH"/>
    <property type="match status" value="1"/>
</dbReference>
<protein>
    <recommendedName>
        <fullName evidence="6">Flagellar assembly protein FliH/Type III secretion system HrpE domain-containing protein</fullName>
    </recommendedName>
</protein>
<dbReference type="Proteomes" id="UP000325292">
    <property type="component" value="Chromosome"/>
</dbReference>
<proteinExistence type="predicted"/>
<keyword evidence="5" id="KW-1185">Reference proteome</keyword>
<keyword evidence="2" id="KW-0653">Protein transport</keyword>
<organism evidence="4 5">
    <name type="scientific">Sulfobacillus thermotolerans</name>
    <dbReference type="NCBI Taxonomy" id="338644"/>
    <lineage>
        <taxon>Bacteria</taxon>
        <taxon>Bacillati</taxon>
        <taxon>Bacillota</taxon>
        <taxon>Clostridia</taxon>
        <taxon>Eubacteriales</taxon>
        <taxon>Clostridiales Family XVII. Incertae Sedis</taxon>
        <taxon>Sulfobacillus</taxon>
    </lineage>
</organism>
<keyword evidence="3" id="KW-0175">Coiled coil</keyword>
<evidence type="ECO:0000256" key="2">
    <source>
        <dbReference type="ARBA" id="ARBA00022927"/>
    </source>
</evidence>